<sequence length="435" mass="50050">MAAGMNGQKLTDDICRSVLKNSQKKIVEEMDPERVLVKLRQIEFLSHDDYTAIRGVPDRSKQNLSLLSTIRKSGKQAYCDFKKILKETGQEGIILELESKEKKELGIETAGHYVERKIDQDLARHKRMETNKKPAENPLESLDRSVTVVTVETIQKDLHDGRLITLDNKMIEELKMISWTNDQLKGGFGTVYISNKRVAGFKIRVVLKEIVLKAGNSSQNRKEKSITNEKIASRLMHFGIVPLLAYHDDDINRTYYFVSPYLENGDLYEAIAADRDCREKDIRLRWKTRIKIMYQIACAINFMHTGNEFRRTVLHMDIKSKNIVLDTNFNARLIDFGLAREFIDDDATSIVTPAIAGNLGYSPNAHKLTKNDDYYCFGGGKYSNLHYKQNVCPSSKKRGILSFICQYIRRLSDIGRFPVCRISTERFYFEPCTFE</sequence>
<dbReference type="Gene3D" id="1.10.533.10">
    <property type="entry name" value="Death Domain, Fas"/>
    <property type="match status" value="1"/>
</dbReference>
<dbReference type="InterPro" id="IPR000719">
    <property type="entry name" value="Prot_kinase_dom"/>
</dbReference>
<dbReference type="PROSITE" id="PS50011">
    <property type="entry name" value="PROTEIN_KINASE_DOM"/>
    <property type="match status" value="1"/>
</dbReference>
<dbReference type="SUPFAM" id="SSF56112">
    <property type="entry name" value="Protein kinase-like (PK-like)"/>
    <property type="match status" value="1"/>
</dbReference>
<dbReference type="PANTHER" id="PTHR27001">
    <property type="entry name" value="OS01G0253100 PROTEIN"/>
    <property type="match status" value="1"/>
</dbReference>
<dbReference type="GO" id="GO:0005524">
    <property type="term" value="F:ATP binding"/>
    <property type="evidence" value="ECO:0007669"/>
    <property type="project" value="UniProtKB-KW"/>
</dbReference>
<organism evidence="5 6">
    <name type="scientific">Dreissena polymorpha</name>
    <name type="common">Zebra mussel</name>
    <name type="synonym">Mytilus polymorpha</name>
    <dbReference type="NCBI Taxonomy" id="45954"/>
    <lineage>
        <taxon>Eukaryota</taxon>
        <taxon>Metazoa</taxon>
        <taxon>Spiralia</taxon>
        <taxon>Lophotrochozoa</taxon>
        <taxon>Mollusca</taxon>
        <taxon>Bivalvia</taxon>
        <taxon>Autobranchia</taxon>
        <taxon>Heteroconchia</taxon>
        <taxon>Euheterodonta</taxon>
        <taxon>Imparidentia</taxon>
        <taxon>Neoheterodontei</taxon>
        <taxon>Myida</taxon>
        <taxon>Dreissenoidea</taxon>
        <taxon>Dreissenidae</taxon>
        <taxon>Dreissena</taxon>
    </lineage>
</organism>
<dbReference type="PANTHER" id="PTHR27001:SF931">
    <property type="entry name" value="OS11G0664100 PROTEIN"/>
    <property type="match status" value="1"/>
</dbReference>
<dbReference type="PROSITE" id="PS50209">
    <property type="entry name" value="CARD"/>
    <property type="match status" value="1"/>
</dbReference>
<keyword evidence="2" id="KW-0067">ATP-binding</keyword>
<evidence type="ECO:0000256" key="2">
    <source>
        <dbReference type="ARBA" id="ARBA00022840"/>
    </source>
</evidence>
<dbReference type="InterPro" id="IPR001315">
    <property type="entry name" value="CARD"/>
</dbReference>
<comment type="caution">
    <text evidence="5">The sequence shown here is derived from an EMBL/GenBank/DDBJ whole genome shotgun (WGS) entry which is preliminary data.</text>
</comment>
<dbReference type="CDD" id="cd01671">
    <property type="entry name" value="CARD"/>
    <property type="match status" value="1"/>
</dbReference>
<dbReference type="EMBL" id="JAIWYP010000001">
    <property type="protein sequence ID" value="KAH3890430.1"/>
    <property type="molecule type" value="Genomic_DNA"/>
</dbReference>
<evidence type="ECO:0000313" key="6">
    <source>
        <dbReference type="Proteomes" id="UP000828390"/>
    </source>
</evidence>
<dbReference type="Pfam" id="PF00619">
    <property type="entry name" value="CARD"/>
    <property type="match status" value="1"/>
</dbReference>
<dbReference type="OrthoDB" id="10613864at2759"/>
<feature type="domain" description="CARD" evidence="4">
    <location>
        <begin position="11"/>
        <end position="100"/>
    </location>
</feature>
<dbReference type="InterPro" id="IPR011009">
    <property type="entry name" value="Kinase-like_dom_sf"/>
</dbReference>
<evidence type="ECO:0008006" key="7">
    <source>
        <dbReference type="Google" id="ProtNLM"/>
    </source>
</evidence>
<gene>
    <name evidence="5" type="ORF">DPMN_014511</name>
</gene>
<keyword evidence="6" id="KW-1185">Reference proteome</keyword>
<proteinExistence type="predicted"/>
<dbReference type="PROSITE" id="PS00108">
    <property type="entry name" value="PROTEIN_KINASE_ST"/>
    <property type="match status" value="1"/>
</dbReference>
<keyword evidence="1" id="KW-0547">Nucleotide-binding</keyword>
<reference evidence="5" key="1">
    <citation type="journal article" date="2019" name="bioRxiv">
        <title>The Genome of the Zebra Mussel, Dreissena polymorpha: A Resource for Invasive Species Research.</title>
        <authorList>
            <person name="McCartney M.A."/>
            <person name="Auch B."/>
            <person name="Kono T."/>
            <person name="Mallez S."/>
            <person name="Zhang Y."/>
            <person name="Obille A."/>
            <person name="Becker A."/>
            <person name="Abrahante J.E."/>
            <person name="Garbe J."/>
            <person name="Badalamenti J.P."/>
            <person name="Herman A."/>
            <person name="Mangelson H."/>
            <person name="Liachko I."/>
            <person name="Sullivan S."/>
            <person name="Sone E.D."/>
            <person name="Koren S."/>
            <person name="Silverstein K.A.T."/>
            <person name="Beckman K.B."/>
            <person name="Gohl D.M."/>
        </authorList>
    </citation>
    <scope>NUCLEOTIDE SEQUENCE</scope>
    <source>
        <strain evidence="5">Duluth1</strain>
        <tissue evidence="5">Whole animal</tissue>
    </source>
</reference>
<evidence type="ECO:0000256" key="1">
    <source>
        <dbReference type="ARBA" id="ARBA00022741"/>
    </source>
</evidence>
<dbReference type="GO" id="GO:0042981">
    <property type="term" value="P:regulation of apoptotic process"/>
    <property type="evidence" value="ECO:0007669"/>
    <property type="project" value="InterPro"/>
</dbReference>
<feature type="domain" description="Protein kinase" evidence="3">
    <location>
        <begin position="177"/>
        <end position="435"/>
    </location>
</feature>
<dbReference type="Gene3D" id="1.10.510.10">
    <property type="entry name" value="Transferase(Phosphotransferase) domain 1"/>
    <property type="match status" value="1"/>
</dbReference>
<evidence type="ECO:0000259" key="3">
    <source>
        <dbReference type="PROSITE" id="PS50011"/>
    </source>
</evidence>
<evidence type="ECO:0000313" key="5">
    <source>
        <dbReference type="EMBL" id="KAH3890430.1"/>
    </source>
</evidence>
<dbReference type="AlphaFoldDB" id="A0A9D4S4M5"/>
<protein>
    <recommendedName>
        <fullName evidence="7">Protein kinase domain-containing protein</fullName>
    </recommendedName>
</protein>
<dbReference type="Pfam" id="PF00069">
    <property type="entry name" value="Pkinase"/>
    <property type="match status" value="1"/>
</dbReference>
<dbReference type="Proteomes" id="UP000828390">
    <property type="component" value="Unassembled WGS sequence"/>
</dbReference>
<dbReference type="InterPro" id="IPR008271">
    <property type="entry name" value="Ser/Thr_kinase_AS"/>
</dbReference>
<reference evidence="5" key="2">
    <citation type="submission" date="2020-11" db="EMBL/GenBank/DDBJ databases">
        <authorList>
            <person name="McCartney M.A."/>
            <person name="Auch B."/>
            <person name="Kono T."/>
            <person name="Mallez S."/>
            <person name="Becker A."/>
            <person name="Gohl D.M."/>
            <person name="Silverstein K.A.T."/>
            <person name="Koren S."/>
            <person name="Bechman K.B."/>
            <person name="Herman A."/>
            <person name="Abrahante J.E."/>
            <person name="Garbe J."/>
        </authorList>
    </citation>
    <scope>NUCLEOTIDE SEQUENCE</scope>
    <source>
        <strain evidence="5">Duluth1</strain>
        <tissue evidence="5">Whole animal</tissue>
    </source>
</reference>
<accession>A0A9D4S4M5</accession>
<dbReference type="SMART" id="SM00220">
    <property type="entry name" value="S_TKc"/>
    <property type="match status" value="1"/>
</dbReference>
<dbReference type="GO" id="GO:0004672">
    <property type="term" value="F:protein kinase activity"/>
    <property type="evidence" value="ECO:0007669"/>
    <property type="project" value="InterPro"/>
</dbReference>
<dbReference type="InterPro" id="IPR011029">
    <property type="entry name" value="DEATH-like_dom_sf"/>
</dbReference>
<dbReference type="SUPFAM" id="SSF47986">
    <property type="entry name" value="DEATH domain"/>
    <property type="match status" value="1"/>
</dbReference>
<dbReference type="GO" id="GO:0005886">
    <property type="term" value="C:plasma membrane"/>
    <property type="evidence" value="ECO:0007669"/>
    <property type="project" value="TreeGrafter"/>
</dbReference>
<name>A0A9D4S4M5_DREPO</name>
<evidence type="ECO:0000259" key="4">
    <source>
        <dbReference type="PROSITE" id="PS50209"/>
    </source>
</evidence>